<reference evidence="2 3" key="1">
    <citation type="journal article" date="2015" name="Genome Biol. Evol.">
        <title>The genome of winter moth (Operophtera brumata) provides a genomic perspective on sexual dimorphism and phenology.</title>
        <authorList>
            <person name="Derks M.F."/>
            <person name="Smit S."/>
            <person name="Salis L."/>
            <person name="Schijlen E."/>
            <person name="Bossers A."/>
            <person name="Mateman C."/>
            <person name="Pijl A.S."/>
            <person name="de Ridder D."/>
            <person name="Groenen M.A."/>
            <person name="Visser M.E."/>
            <person name="Megens H.J."/>
        </authorList>
    </citation>
    <scope>NUCLEOTIDE SEQUENCE [LARGE SCALE GENOMIC DNA]</scope>
    <source>
        <strain evidence="2">WM2013NL</strain>
        <tissue evidence="2">Head and thorax</tissue>
    </source>
</reference>
<evidence type="ECO:0000256" key="1">
    <source>
        <dbReference type="SAM" id="MobiDB-lite"/>
    </source>
</evidence>
<dbReference type="EMBL" id="JTDY01003337">
    <property type="protein sequence ID" value="KOB69707.1"/>
    <property type="molecule type" value="Genomic_DNA"/>
</dbReference>
<keyword evidence="3" id="KW-1185">Reference proteome</keyword>
<feature type="compositionally biased region" description="Acidic residues" evidence="1">
    <location>
        <begin position="36"/>
        <end position="49"/>
    </location>
</feature>
<accession>A0A0L7L2M6</accession>
<gene>
    <name evidence="2" type="ORF">OBRU01_15669</name>
</gene>
<dbReference type="Proteomes" id="UP000037510">
    <property type="component" value="Unassembled WGS sequence"/>
</dbReference>
<feature type="non-terminal residue" evidence="2">
    <location>
        <position position="155"/>
    </location>
</feature>
<organism evidence="2 3">
    <name type="scientific">Operophtera brumata</name>
    <name type="common">Winter moth</name>
    <name type="synonym">Phalaena brumata</name>
    <dbReference type="NCBI Taxonomy" id="104452"/>
    <lineage>
        <taxon>Eukaryota</taxon>
        <taxon>Metazoa</taxon>
        <taxon>Ecdysozoa</taxon>
        <taxon>Arthropoda</taxon>
        <taxon>Hexapoda</taxon>
        <taxon>Insecta</taxon>
        <taxon>Pterygota</taxon>
        <taxon>Neoptera</taxon>
        <taxon>Endopterygota</taxon>
        <taxon>Lepidoptera</taxon>
        <taxon>Glossata</taxon>
        <taxon>Ditrysia</taxon>
        <taxon>Geometroidea</taxon>
        <taxon>Geometridae</taxon>
        <taxon>Larentiinae</taxon>
        <taxon>Operophtera</taxon>
    </lineage>
</organism>
<evidence type="ECO:0000313" key="2">
    <source>
        <dbReference type="EMBL" id="KOB69707.1"/>
    </source>
</evidence>
<dbReference type="AlphaFoldDB" id="A0A0L7L2M6"/>
<evidence type="ECO:0000313" key="3">
    <source>
        <dbReference type="Proteomes" id="UP000037510"/>
    </source>
</evidence>
<proteinExistence type="predicted"/>
<name>A0A0L7L2M6_OPEBR</name>
<comment type="caution">
    <text evidence="2">The sequence shown here is derived from an EMBL/GenBank/DDBJ whole genome shotgun (WGS) entry which is preliminary data.</text>
</comment>
<feature type="region of interest" description="Disordered" evidence="1">
    <location>
        <begin position="28"/>
        <end position="67"/>
    </location>
</feature>
<sequence>GAVIKFQYDLPTNSTEYTSRIYGFANTVSRDMNGDTSDDVANDIDSDQDSDSRKLSETEITIDNEEERDNDTLVDITFDRRRRSLAYSEGGMIMTGNDDENTEVPLQEAIRRQEQIDENKKSDRILYISSDFFEAPLEVWSSDAEIDEVEYGPKS</sequence>
<feature type="non-terminal residue" evidence="2">
    <location>
        <position position="1"/>
    </location>
</feature>
<protein>
    <submittedName>
        <fullName evidence="2">Uncharacterized protein</fullName>
    </submittedName>
</protein>